<accession>A0ABW5EBW6</accession>
<sequence length="115" mass="12869">MTVEEKSKKKSEALSAIRIALNSDARKVDPLTEQKIEDSKSDRGLKKLYAKWFIGILIGQLLIMNLAFTAVGLKWMGFEKYELELYLAGTLAEVFGIVLVITKNLFPQHGAPSLK</sequence>
<dbReference type="EMBL" id="JBHUJD010000005">
    <property type="protein sequence ID" value="MFD2309768.1"/>
    <property type="molecule type" value="Genomic_DNA"/>
</dbReference>
<dbReference type="Proteomes" id="UP001597425">
    <property type="component" value="Unassembled WGS sequence"/>
</dbReference>
<protein>
    <submittedName>
        <fullName evidence="2">Uncharacterized protein</fullName>
    </submittedName>
</protein>
<feature type="transmembrane region" description="Helical" evidence="1">
    <location>
        <begin position="85"/>
        <end position="106"/>
    </location>
</feature>
<name>A0ABW5EBW6_9GAMM</name>
<reference evidence="3" key="1">
    <citation type="journal article" date="2019" name="Int. J. Syst. Evol. Microbiol.">
        <title>The Global Catalogue of Microorganisms (GCM) 10K type strain sequencing project: providing services to taxonomists for standard genome sequencing and annotation.</title>
        <authorList>
            <consortium name="The Broad Institute Genomics Platform"/>
            <consortium name="The Broad Institute Genome Sequencing Center for Infectious Disease"/>
            <person name="Wu L."/>
            <person name="Ma J."/>
        </authorList>
    </citation>
    <scope>NUCLEOTIDE SEQUENCE [LARGE SCALE GENOMIC DNA]</scope>
    <source>
        <strain evidence="3">KCTC 12848</strain>
    </source>
</reference>
<keyword evidence="1" id="KW-0812">Transmembrane</keyword>
<proteinExistence type="predicted"/>
<evidence type="ECO:0000313" key="2">
    <source>
        <dbReference type="EMBL" id="MFD2309768.1"/>
    </source>
</evidence>
<comment type="caution">
    <text evidence="2">The sequence shown here is derived from an EMBL/GenBank/DDBJ whole genome shotgun (WGS) entry which is preliminary data.</text>
</comment>
<keyword evidence="1" id="KW-0472">Membrane</keyword>
<evidence type="ECO:0000313" key="3">
    <source>
        <dbReference type="Proteomes" id="UP001597425"/>
    </source>
</evidence>
<feature type="transmembrane region" description="Helical" evidence="1">
    <location>
        <begin position="52"/>
        <end position="73"/>
    </location>
</feature>
<organism evidence="2 3">
    <name type="scientific">Microbulbifer halophilus</name>
    <dbReference type="NCBI Taxonomy" id="453963"/>
    <lineage>
        <taxon>Bacteria</taxon>
        <taxon>Pseudomonadati</taxon>
        <taxon>Pseudomonadota</taxon>
        <taxon>Gammaproteobacteria</taxon>
        <taxon>Cellvibrionales</taxon>
        <taxon>Microbulbiferaceae</taxon>
        <taxon>Microbulbifer</taxon>
    </lineage>
</organism>
<keyword evidence="1" id="KW-1133">Transmembrane helix</keyword>
<evidence type="ECO:0000256" key="1">
    <source>
        <dbReference type="SAM" id="Phobius"/>
    </source>
</evidence>
<gene>
    <name evidence="2" type="ORF">ACFSKX_05000</name>
</gene>
<dbReference type="RefSeq" id="WP_265720498.1">
    <property type="nucleotide sequence ID" value="NZ_JAPIVK010000003.1"/>
</dbReference>
<keyword evidence="3" id="KW-1185">Reference proteome</keyword>